<name>A0ABR7M519_9BACT</name>
<dbReference type="RefSeq" id="WP_187255435.1">
    <property type="nucleotide sequence ID" value="NZ_JBHULF010000006.1"/>
</dbReference>
<keyword evidence="2" id="KW-1185">Reference proteome</keyword>
<dbReference type="InterPro" id="IPR041289">
    <property type="entry name" value="Bact_RF_family3"/>
</dbReference>
<gene>
    <name evidence="1" type="ORF">BC349_03960</name>
</gene>
<dbReference type="Pfam" id="PF18845">
    <property type="entry name" value="baeRF_family3"/>
    <property type="match status" value="1"/>
</dbReference>
<comment type="caution">
    <text evidence="1">The sequence shown here is derived from an EMBL/GenBank/DDBJ whole genome shotgun (WGS) entry which is preliminary data.</text>
</comment>
<accession>A0ABR7M519</accession>
<dbReference type="EMBL" id="MBUA01000001">
    <property type="protein sequence ID" value="MBC6490110.1"/>
    <property type="molecule type" value="Genomic_DNA"/>
</dbReference>
<evidence type="ECO:0000313" key="2">
    <source>
        <dbReference type="Proteomes" id="UP000765802"/>
    </source>
</evidence>
<proteinExistence type="predicted"/>
<dbReference type="Proteomes" id="UP000765802">
    <property type="component" value="Unassembled WGS sequence"/>
</dbReference>
<reference evidence="1 2" key="1">
    <citation type="submission" date="2016-07" db="EMBL/GenBank/DDBJ databases">
        <title>Genome analysis of Flavihumibacter stibioxidans YS-17.</title>
        <authorList>
            <person name="Shi K."/>
            <person name="Han Y."/>
            <person name="Wang G."/>
        </authorList>
    </citation>
    <scope>NUCLEOTIDE SEQUENCE [LARGE SCALE GENOMIC DNA]</scope>
    <source>
        <strain evidence="1 2">YS-17</strain>
    </source>
</reference>
<evidence type="ECO:0000313" key="1">
    <source>
        <dbReference type="EMBL" id="MBC6490110.1"/>
    </source>
</evidence>
<sequence length="376" mass="43380">MLSETLVGEDLLAMQNEKGNICISIVVPTHRLSPERRVDVQELEKAIQNAKQLLEYKYPDNDNKPLSEAMDDLYSTIDFTHNSEGIGLYISSHLKLAVKFPFPVEEKVMVGDDFEIRDLLYKVNLSHPYYVLRLTKNGVNLFEGSMDRLEEITDKNFPLKYEDEYIYNAPGQSGFFGGQSVVKSVERDKSTMEAIRFEDFFRHMDSALNDYLVGNTPFIVMGIEKELAWFTKVSRHNSLLAGKISGSYHHANLKELSELVWPLMQKHFNDETKRLLADFVEQYGRKLGLYGIEDVWQAAREGRAFKLLVEKDYRCPGFISLEDNKFHLRVPNRTHKILADAVDEIIGMVLEKNGEVHFTDNGELEEFRHIALITRF</sequence>
<organism evidence="1 2">
    <name type="scientific">Flavihumibacter stibioxidans</name>
    <dbReference type="NCBI Taxonomy" id="1834163"/>
    <lineage>
        <taxon>Bacteria</taxon>
        <taxon>Pseudomonadati</taxon>
        <taxon>Bacteroidota</taxon>
        <taxon>Chitinophagia</taxon>
        <taxon>Chitinophagales</taxon>
        <taxon>Chitinophagaceae</taxon>
        <taxon>Flavihumibacter</taxon>
    </lineage>
</organism>
<protein>
    <submittedName>
        <fullName evidence="1">Uncharacterized protein</fullName>
    </submittedName>
</protein>